<reference evidence="1" key="2">
    <citation type="journal article" date="2023" name="IMA Fungus">
        <title>Comparative genomic study of the Penicillium genus elucidates a diverse pangenome and 15 lateral gene transfer events.</title>
        <authorList>
            <person name="Petersen C."/>
            <person name="Sorensen T."/>
            <person name="Nielsen M.R."/>
            <person name="Sondergaard T.E."/>
            <person name="Sorensen J.L."/>
            <person name="Fitzpatrick D.A."/>
            <person name="Frisvad J.C."/>
            <person name="Nielsen K.L."/>
        </authorList>
    </citation>
    <scope>NUCLEOTIDE SEQUENCE</scope>
    <source>
        <strain evidence="1">IBT 21472</strain>
    </source>
</reference>
<evidence type="ECO:0000313" key="1">
    <source>
        <dbReference type="EMBL" id="KAJ5330316.1"/>
    </source>
</evidence>
<reference evidence="1" key="1">
    <citation type="submission" date="2022-12" db="EMBL/GenBank/DDBJ databases">
        <authorList>
            <person name="Petersen C."/>
        </authorList>
    </citation>
    <scope>NUCLEOTIDE SEQUENCE</scope>
    <source>
        <strain evidence="1">IBT 21472</strain>
    </source>
</reference>
<organism evidence="1 2">
    <name type="scientific">Penicillium atrosanguineum</name>
    <dbReference type="NCBI Taxonomy" id="1132637"/>
    <lineage>
        <taxon>Eukaryota</taxon>
        <taxon>Fungi</taxon>
        <taxon>Dikarya</taxon>
        <taxon>Ascomycota</taxon>
        <taxon>Pezizomycotina</taxon>
        <taxon>Eurotiomycetes</taxon>
        <taxon>Eurotiomycetidae</taxon>
        <taxon>Eurotiales</taxon>
        <taxon>Aspergillaceae</taxon>
        <taxon>Penicillium</taxon>
    </lineage>
</organism>
<accession>A0A9W9QAY9</accession>
<evidence type="ECO:0000313" key="2">
    <source>
        <dbReference type="Proteomes" id="UP001147746"/>
    </source>
</evidence>
<keyword evidence="2" id="KW-1185">Reference proteome</keyword>
<comment type="caution">
    <text evidence="1">The sequence shown here is derived from an EMBL/GenBank/DDBJ whole genome shotgun (WGS) entry which is preliminary data.</text>
</comment>
<gene>
    <name evidence="1" type="ORF">N7476_000099</name>
</gene>
<proteinExistence type="predicted"/>
<protein>
    <submittedName>
        <fullName evidence="1">Uncharacterized protein</fullName>
    </submittedName>
</protein>
<dbReference type="AlphaFoldDB" id="A0A9W9QAY9"/>
<dbReference type="EMBL" id="JAPZBO010000001">
    <property type="protein sequence ID" value="KAJ5330316.1"/>
    <property type="molecule type" value="Genomic_DNA"/>
</dbReference>
<name>A0A9W9QAY9_9EURO</name>
<dbReference type="Proteomes" id="UP001147746">
    <property type="component" value="Unassembled WGS sequence"/>
</dbReference>
<sequence length="161" mass="18170">MASLKDQDAYKFYLGKTKTDLSGVSGDMTKDVLFQTTNKLKHHIIKKHFEEGDLMLGGKGGRTSATAAIKAIKDFYQPLQTRYEAEHADDIVHRPKLPLKRDNTVNMTQMRELLKNIGKTGACECCKAEKAAKFCGHESRRSKCDFFDLFSETEEEGEDEA</sequence>